<dbReference type="OrthoDB" id="10017160at2759"/>
<sequence length="114" mass="13084">MIFGHLSGIAMSRVQSILHKRLGMKKLCSRWIPHNLTDAQKTDRVTSYNAMSTRFKEVASILVCNITGDEIRIYCYDPKTKQQSTVWVYGDESKPIKVARERSTSKRMIASFIN</sequence>
<dbReference type="GO" id="GO:0003676">
    <property type="term" value="F:nucleic acid binding"/>
    <property type="evidence" value="ECO:0007669"/>
    <property type="project" value="InterPro"/>
</dbReference>
<gene>
    <name evidence="1" type="ORF">EVAR_33846_1</name>
</gene>
<dbReference type="STRING" id="151549.A0A4C1VAA9"/>
<dbReference type="Gene3D" id="3.30.420.10">
    <property type="entry name" value="Ribonuclease H-like superfamily/Ribonuclease H"/>
    <property type="match status" value="1"/>
</dbReference>
<dbReference type="InterPro" id="IPR036397">
    <property type="entry name" value="RNaseH_sf"/>
</dbReference>
<protein>
    <recommendedName>
        <fullName evidence="3">Mariner Mos1 transposase</fullName>
    </recommendedName>
</protein>
<organism evidence="1 2">
    <name type="scientific">Eumeta variegata</name>
    <name type="common">Bagworm moth</name>
    <name type="synonym">Eumeta japonica</name>
    <dbReference type="NCBI Taxonomy" id="151549"/>
    <lineage>
        <taxon>Eukaryota</taxon>
        <taxon>Metazoa</taxon>
        <taxon>Ecdysozoa</taxon>
        <taxon>Arthropoda</taxon>
        <taxon>Hexapoda</taxon>
        <taxon>Insecta</taxon>
        <taxon>Pterygota</taxon>
        <taxon>Neoptera</taxon>
        <taxon>Endopterygota</taxon>
        <taxon>Lepidoptera</taxon>
        <taxon>Glossata</taxon>
        <taxon>Ditrysia</taxon>
        <taxon>Tineoidea</taxon>
        <taxon>Psychidae</taxon>
        <taxon>Oiketicinae</taxon>
        <taxon>Eumeta</taxon>
    </lineage>
</organism>
<proteinExistence type="predicted"/>
<reference evidence="1 2" key="1">
    <citation type="journal article" date="2019" name="Commun. Biol.">
        <title>The bagworm genome reveals a unique fibroin gene that provides high tensile strength.</title>
        <authorList>
            <person name="Kono N."/>
            <person name="Nakamura H."/>
            <person name="Ohtoshi R."/>
            <person name="Tomita M."/>
            <person name="Numata K."/>
            <person name="Arakawa K."/>
        </authorList>
    </citation>
    <scope>NUCLEOTIDE SEQUENCE [LARGE SCALE GENOMIC DNA]</scope>
</reference>
<keyword evidence="2" id="KW-1185">Reference proteome</keyword>
<dbReference type="PANTHER" id="PTHR46060">
    <property type="entry name" value="MARINER MOS1 TRANSPOSASE-LIKE PROTEIN"/>
    <property type="match status" value="1"/>
</dbReference>
<accession>A0A4C1VAA9</accession>
<dbReference type="EMBL" id="BGZK01000306">
    <property type="protein sequence ID" value="GBP35643.1"/>
    <property type="molecule type" value="Genomic_DNA"/>
</dbReference>
<dbReference type="Proteomes" id="UP000299102">
    <property type="component" value="Unassembled WGS sequence"/>
</dbReference>
<name>A0A4C1VAA9_EUMVA</name>
<comment type="caution">
    <text evidence="1">The sequence shown here is derived from an EMBL/GenBank/DDBJ whole genome shotgun (WGS) entry which is preliminary data.</text>
</comment>
<dbReference type="AlphaFoldDB" id="A0A4C1VAA9"/>
<evidence type="ECO:0008006" key="3">
    <source>
        <dbReference type="Google" id="ProtNLM"/>
    </source>
</evidence>
<dbReference type="PANTHER" id="PTHR46060:SF1">
    <property type="entry name" value="MARINER MOS1 TRANSPOSASE-LIKE PROTEIN"/>
    <property type="match status" value="1"/>
</dbReference>
<evidence type="ECO:0000313" key="1">
    <source>
        <dbReference type="EMBL" id="GBP35643.1"/>
    </source>
</evidence>
<dbReference type="InterPro" id="IPR052709">
    <property type="entry name" value="Transposase-MT_Hybrid"/>
</dbReference>
<evidence type="ECO:0000313" key="2">
    <source>
        <dbReference type="Proteomes" id="UP000299102"/>
    </source>
</evidence>